<keyword evidence="2" id="KW-0614">Plasmid</keyword>
<geneLocation type="plasmid" evidence="2 3">
    <name>pUTI89</name>
</geneLocation>
<accession>Q1R1X9</accession>
<organism evidence="2 3">
    <name type="scientific">Escherichia coli (strain UTI89 / UPEC)</name>
    <dbReference type="NCBI Taxonomy" id="364106"/>
    <lineage>
        <taxon>Bacteria</taxon>
        <taxon>Pseudomonadati</taxon>
        <taxon>Pseudomonadota</taxon>
        <taxon>Gammaproteobacteria</taxon>
        <taxon>Enterobacterales</taxon>
        <taxon>Enterobacteriaceae</taxon>
        <taxon>Escherichia</taxon>
    </lineage>
</organism>
<name>Q1R1X9_ECOUT</name>
<reference evidence="2 3" key="1">
    <citation type="journal article" date="2006" name="Proc. Natl. Acad. Sci. U.S.A.">
        <title>Identification of genes subject to positive selection in uropathogenic strains of Escherichia coli: a comparative genomics approach.</title>
        <authorList>
            <person name="Chen S.L."/>
            <person name="Hung C.S."/>
            <person name="Xu J."/>
            <person name="Reigstad C.S."/>
            <person name="Magrini V."/>
            <person name="Sabo A."/>
            <person name="Blasiar D."/>
            <person name="Bieri T."/>
            <person name="Meyer R.R."/>
            <person name="Ozersky P."/>
            <person name="Armstrong J.R."/>
            <person name="Fulton R.S."/>
            <person name="Latreille J.P."/>
            <person name="Spieth J."/>
            <person name="Hooton T.M."/>
            <person name="Mardis E.R."/>
            <person name="Hultgren S.J."/>
            <person name="Gordon J.I."/>
        </authorList>
    </citation>
    <scope>NUCLEOTIDE SEQUENCE [LARGE SCALE GENOMIC DNA]</scope>
    <source>
        <strain evidence="3">UTI89 / UPEC</strain>
        <plasmid evidence="3">Plasmid pUTI89</plasmid>
    </source>
</reference>
<evidence type="ECO:0000256" key="1">
    <source>
        <dbReference type="SAM" id="MobiDB-lite"/>
    </source>
</evidence>
<gene>
    <name evidence="2" type="ordered locus">UTI89_P059</name>
</gene>
<proteinExistence type="predicted"/>
<dbReference type="AlphaFoldDB" id="Q1R1X9"/>
<feature type="region of interest" description="Disordered" evidence="1">
    <location>
        <begin position="31"/>
        <end position="53"/>
    </location>
</feature>
<dbReference type="KEGG" id="eci:UTI89_P059"/>
<protein>
    <submittedName>
        <fullName evidence="2">Uncharacterized protein</fullName>
    </submittedName>
</protein>
<evidence type="ECO:0000313" key="2">
    <source>
        <dbReference type="EMBL" id="ABE10635.1"/>
    </source>
</evidence>
<dbReference type="EMBL" id="CP000244">
    <property type="protein sequence ID" value="ABE10635.1"/>
    <property type="molecule type" value="Genomic_DNA"/>
</dbReference>
<evidence type="ECO:0000313" key="3">
    <source>
        <dbReference type="Proteomes" id="UP000001952"/>
    </source>
</evidence>
<dbReference type="HOGENOM" id="CLU_1223167_0_0_6"/>
<sequence>MPHQALQDLQWYTGIQHVHRIGMAERMWRDRDRERHTVSSSGGNRLPNPGPDRSVRHFPDPRFLCPACSFITPFQRNFQCCHHRLQLTDVPGVGERNQPVSLLSGRRSSCRPGGFFGPLLQSGQLHKRIRRRERKIPPRQRQCFINARTGVPQCGQQHLAAQIRDVMEQGTHFRSQQIFRQFIMNHRHLAKCQSCRIINDNRKLWRLSGRINCRYPGCRLAVYNGA</sequence>
<dbReference type="Proteomes" id="UP000001952">
    <property type="component" value="Plasmid pUTI89"/>
</dbReference>